<name>A0A644TMQ8_9ZZZZ</name>
<dbReference type="GO" id="GO:0009303">
    <property type="term" value="P:rRNA transcription"/>
    <property type="evidence" value="ECO:0007669"/>
    <property type="project" value="TreeGrafter"/>
</dbReference>
<reference evidence="2" key="1">
    <citation type="submission" date="2019-08" db="EMBL/GenBank/DDBJ databases">
        <authorList>
            <person name="Kucharzyk K."/>
            <person name="Murdoch R.W."/>
            <person name="Higgins S."/>
            <person name="Loffler F."/>
        </authorList>
    </citation>
    <scope>NUCLEOTIDE SEQUENCE</scope>
</reference>
<dbReference type="PANTHER" id="PTHR38447:SF1">
    <property type="entry name" value="RNA POLYMERASE-BINDING TRANSCRIPTION FACTOR CARD"/>
    <property type="match status" value="1"/>
</dbReference>
<organism evidence="2">
    <name type="scientific">bioreactor metagenome</name>
    <dbReference type="NCBI Taxonomy" id="1076179"/>
    <lineage>
        <taxon>unclassified sequences</taxon>
        <taxon>metagenomes</taxon>
        <taxon>ecological metagenomes</taxon>
    </lineage>
</organism>
<dbReference type="SMART" id="SM01058">
    <property type="entry name" value="CarD_TRCF"/>
    <property type="match status" value="1"/>
</dbReference>
<evidence type="ECO:0000259" key="1">
    <source>
        <dbReference type="SMART" id="SM01058"/>
    </source>
</evidence>
<accession>A0A644TMQ8</accession>
<dbReference type="Gene3D" id="1.20.58.1290">
    <property type="entry name" value="CarD-like, C-terminal domain"/>
    <property type="match status" value="1"/>
</dbReference>
<protein>
    <recommendedName>
        <fullName evidence="1">CarD-like/TRCF RNAP-interacting domain-containing protein</fullName>
    </recommendedName>
</protein>
<dbReference type="SUPFAM" id="SSF141259">
    <property type="entry name" value="CarD-like"/>
    <property type="match status" value="1"/>
</dbReference>
<dbReference type="Pfam" id="PF21095">
    <property type="entry name" value="CarD_C"/>
    <property type="match status" value="1"/>
</dbReference>
<dbReference type="InterPro" id="IPR042215">
    <property type="entry name" value="CarD-like_C"/>
</dbReference>
<gene>
    <name evidence="2" type="ORF">SDC9_13966</name>
</gene>
<dbReference type="AlphaFoldDB" id="A0A644TMQ8"/>
<proteinExistence type="predicted"/>
<dbReference type="InterPro" id="IPR048792">
    <property type="entry name" value="CarD_C"/>
</dbReference>
<evidence type="ECO:0000313" key="2">
    <source>
        <dbReference type="EMBL" id="MPL68245.1"/>
    </source>
</evidence>
<dbReference type="Gene3D" id="2.40.10.170">
    <property type="match status" value="1"/>
</dbReference>
<dbReference type="InterPro" id="IPR003711">
    <property type="entry name" value="CarD-like/TRCF_RID"/>
</dbReference>
<dbReference type="InterPro" id="IPR036101">
    <property type="entry name" value="CarD-like/TRCF_RID_sf"/>
</dbReference>
<feature type="domain" description="CarD-like/TRCF RNAP-interacting" evidence="1">
    <location>
        <begin position="49"/>
        <end position="159"/>
    </location>
</feature>
<dbReference type="Pfam" id="PF02559">
    <property type="entry name" value="CarD_TRCF_RID"/>
    <property type="match status" value="1"/>
</dbReference>
<dbReference type="EMBL" id="VSSQ01000040">
    <property type="protein sequence ID" value="MPL68245.1"/>
    <property type="molecule type" value="Genomic_DNA"/>
</dbReference>
<dbReference type="PANTHER" id="PTHR38447">
    <property type="entry name" value="TRANSCRIPTION FACTOR YDEB-RELATED"/>
    <property type="match status" value="1"/>
</dbReference>
<dbReference type="InterPro" id="IPR052531">
    <property type="entry name" value="CarD-like_regulator"/>
</dbReference>
<comment type="caution">
    <text evidence="2">The sequence shown here is derived from an EMBL/GenBank/DDBJ whole genome shotgun (WGS) entry which is preliminary data.</text>
</comment>
<sequence length="212" mass="23968">MGTLEQRANWIKLSKCVIDNNTNTMLEYKILTRRYFYAIILNKAGGAAMLTVGDKVVYPMHGAGVIQAIEEHEVLGQRQQYYILRIPYGGMKVMIPLHNVDNVGLREVIGNTEVEKVADILKAEPDQVNANWNRRFNMNLAKIKSGSIYEVAEVVRNLMQQDHAKKLSTGERRLLDTAKHIMVSELVLACDKDADRVESWIDGLLQENTPGN</sequence>